<name>A0A137PAB0_CONC2</name>
<dbReference type="AlphaFoldDB" id="A0A137PAB0"/>
<gene>
    <name evidence="1" type="ORF">CONCODRAFT_69471</name>
</gene>
<accession>A0A137PAB0</accession>
<proteinExistence type="predicted"/>
<sequence>MNQHQESSEFCIKMVASLLSNDKFPSYLKQFALSNYLPILSTLTYKFPSTLQLKRNLETKAQTLSNPKLFKNSKQNLLYLKSVLKTWKSSGLLKVQELEKDWEFIQFQGFNLDLILNTFQLTNFNEFLSGLLEALLLNNECNIDDLTHANILSFIISLNVLSDHNPNLLITLIEDVIPSLMSVSSPLNYQQSYHIGVVCNHSILLASLTEYDIETLKESLANTIQPICQLFGQGALLEHHMGFLKGLLVNPKLVELL</sequence>
<organism evidence="1 2">
    <name type="scientific">Conidiobolus coronatus (strain ATCC 28846 / CBS 209.66 / NRRL 28638)</name>
    <name type="common">Delacroixia coronata</name>
    <dbReference type="NCBI Taxonomy" id="796925"/>
    <lineage>
        <taxon>Eukaryota</taxon>
        <taxon>Fungi</taxon>
        <taxon>Fungi incertae sedis</taxon>
        <taxon>Zoopagomycota</taxon>
        <taxon>Entomophthoromycotina</taxon>
        <taxon>Entomophthoromycetes</taxon>
        <taxon>Entomophthorales</taxon>
        <taxon>Ancylistaceae</taxon>
        <taxon>Conidiobolus</taxon>
    </lineage>
</organism>
<dbReference type="Proteomes" id="UP000070444">
    <property type="component" value="Unassembled WGS sequence"/>
</dbReference>
<dbReference type="EMBL" id="KQ964464">
    <property type="protein sequence ID" value="KXN71930.1"/>
    <property type="molecule type" value="Genomic_DNA"/>
</dbReference>
<reference evidence="1 2" key="1">
    <citation type="journal article" date="2015" name="Genome Biol. Evol.">
        <title>Phylogenomic analyses indicate that early fungi evolved digesting cell walls of algal ancestors of land plants.</title>
        <authorList>
            <person name="Chang Y."/>
            <person name="Wang S."/>
            <person name="Sekimoto S."/>
            <person name="Aerts A.L."/>
            <person name="Choi C."/>
            <person name="Clum A."/>
            <person name="LaButti K.M."/>
            <person name="Lindquist E.A."/>
            <person name="Yee Ngan C."/>
            <person name="Ohm R.A."/>
            <person name="Salamov A.A."/>
            <person name="Grigoriev I.V."/>
            <person name="Spatafora J.W."/>
            <person name="Berbee M.L."/>
        </authorList>
    </citation>
    <scope>NUCLEOTIDE SEQUENCE [LARGE SCALE GENOMIC DNA]</scope>
    <source>
        <strain evidence="1 2">NRRL 28638</strain>
    </source>
</reference>
<keyword evidence="2" id="KW-1185">Reference proteome</keyword>
<evidence type="ECO:0000313" key="2">
    <source>
        <dbReference type="Proteomes" id="UP000070444"/>
    </source>
</evidence>
<protein>
    <submittedName>
        <fullName evidence="1">Uncharacterized protein</fullName>
    </submittedName>
</protein>
<evidence type="ECO:0000313" key="1">
    <source>
        <dbReference type="EMBL" id="KXN71930.1"/>
    </source>
</evidence>